<feature type="region of interest" description="Disordered" evidence="1">
    <location>
        <begin position="1"/>
        <end position="27"/>
    </location>
</feature>
<evidence type="ECO:0000313" key="2">
    <source>
        <dbReference type="EMBL" id="ABF09698.1"/>
    </source>
</evidence>
<keyword evidence="3" id="KW-1185">Reference proteome</keyword>
<protein>
    <submittedName>
        <fullName evidence="2">Plasmid encoded RepA protein CMGI-5</fullName>
    </submittedName>
</protein>
<dbReference type="InterPro" id="IPR006881">
    <property type="entry name" value="RepA_C"/>
</dbReference>
<evidence type="ECO:0000313" key="3">
    <source>
        <dbReference type="Proteomes" id="UP000002429"/>
    </source>
</evidence>
<dbReference type="EMBL" id="CP000352">
    <property type="protein sequence ID" value="ABF09698.1"/>
    <property type="molecule type" value="Genomic_DNA"/>
</dbReference>
<dbReference type="STRING" id="266264.Rmet_2825"/>
<dbReference type="AlphaFoldDB" id="Q1LJH8"/>
<evidence type="ECO:0000256" key="1">
    <source>
        <dbReference type="SAM" id="MobiDB-lite"/>
    </source>
</evidence>
<dbReference type="eggNOG" id="ENOG502ZB3T">
    <property type="taxonomic scope" value="Bacteria"/>
</dbReference>
<dbReference type="HOGENOM" id="CLU_051492_1_0_4"/>
<accession>Q1LJH8</accession>
<dbReference type="Proteomes" id="UP000002429">
    <property type="component" value="Chromosome"/>
</dbReference>
<gene>
    <name evidence="2" type="primary">repA</name>
    <name evidence="2" type="ordered locus">Rmet_2825</name>
</gene>
<sequence>MRSNIDAGPATIGNPIDSAPRLGSACQKGNRDAQFTSEALALEAESAKNAGAMGFMARVLVQTTLPHSIQNGPRYTRRNGTLTVSITDLSGAGLPYGSYPRLLLIWLTTEACRTKNRQLELGPSLSSFMAELGLMSTGGRWGTIPRLKDQMARLFSAAISATSTSGESTALHHHSGKNLLVADDFDLWWSPHSPDQTTLWRSTVTLSEALFQQVIDRPVPVDLRAVKLLKKSPMALDLYAWSTYRVSYLRRSTLIPWESMMLSLGTGYPETAQGKADFKRKFVQALRKVSTVYPALRASPNERGLLLQPSTTHIPRQSRFDKGGFSCRD</sequence>
<reference evidence="3" key="1">
    <citation type="journal article" date="2010" name="PLoS ONE">
        <title>The complete genome sequence of Cupriavidus metallidurans strain CH34, a master survivalist in harsh and anthropogenic environments.</title>
        <authorList>
            <person name="Janssen P.J."/>
            <person name="Van Houdt R."/>
            <person name="Moors H."/>
            <person name="Monsieurs P."/>
            <person name="Morin N."/>
            <person name="Michaux A."/>
            <person name="Benotmane M.A."/>
            <person name="Leys N."/>
            <person name="Vallaeys T."/>
            <person name="Lapidus A."/>
            <person name="Monchy S."/>
            <person name="Medigue C."/>
            <person name="Taghavi S."/>
            <person name="McCorkle S."/>
            <person name="Dunn J."/>
            <person name="van der Lelie D."/>
            <person name="Mergeay M."/>
        </authorList>
    </citation>
    <scope>NUCLEOTIDE SEQUENCE [LARGE SCALE GENOMIC DNA]</scope>
    <source>
        <strain evidence="3">ATCC 43123 / DSM 2839 / NBRC 102507 / CH34</strain>
    </source>
</reference>
<dbReference type="Pfam" id="PF04796">
    <property type="entry name" value="RepA_C"/>
    <property type="match status" value="1"/>
</dbReference>
<dbReference type="KEGG" id="rme:Rmet_2825"/>
<name>Q1LJH8_CUPMC</name>
<organism evidence="2 3">
    <name type="scientific">Cupriavidus metallidurans (strain ATCC 43123 / DSM 2839 / NBRC 102507 / CH34)</name>
    <name type="common">Ralstonia metallidurans</name>
    <dbReference type="NCBI Taxonomy" id="266264"/>
    <lineage>
        <taxon>Bacteria</taxon>
        <taxon>Pseudomonadati</taxon>
        <taxon>Pseudomonadota</taxon>
        <taxon>Betaproteobacteria</taxon>
        <taxon>Burkholderiales</taxon>
        <taxon>Burkholderiaceae</taxon>
        <taxon>Cupriavidus</taxon>
    </lineage>
</organism>
<proteinExistence type="predicted"/>